<proteinExistence type="predicted"/>
<dbReference type="Proteomes" id="UP000005801">
    <property type="component" value="Unassembled WGS sequence"/>
</dbReference>
<protein>
    <submittedName>
        <fullName evidence="2">Uncharacterized protein</fullName>
    </submittedName>
</protein>
<feature type="region of interest" description="Disordered" evidence="1">
    <location>
        <begin position="73"/>
        <end position="125"/>
    </location>
</feature>
<keyword evidence="3" id="KW-1185">Reference proteome</keyword>
<organism evidence="2 3">
    <name type="scientific">Plesiocystis pacifica SIR-1</name>
    <dbReference type="NCBI Taxonomy" id="391625"/>
    <lineage>
        <taxon>Bacteria</taxon>
        <taxon>Pseudomonadati</taxon>
        <taxon>Myxococcota</taxon>
        <taxon>Polyangia</taxon>
        <taxon>Nannocystales</taxon>
        <taxon>Nannocystaceae</taxon>
        <taxon>Plesiocystis</taxon>
    </lineage>
</organism>
<feature type="compositionally biased region" description="Basic and acidic residues" evidence="1">
    <location>
        <begin position="104"/>
        <end position="125"/>
    </location>
</feature>
<evidence type="ECO:0000256" key="1">
    <source>
        <dbReference type="SAM" id="MobiDB-lite"/>
    </source>
</evidence>
<evidence type="ECO:0000313" key="2">
    <source>
        <dbReference type="EMBL" id="EDM76619.1"/>
    </source>
</evidence>
<sequence length="125" mass="13602">MTETCFVSGHLDLSPEEFAEHYVPAIEAALGEGAGFVTGDARGADAMAQEYLAGRAARVVVFHMFTHPRHNLGDFPTRGGYGSDSERDPALTAASTRDIAWVRPGRERSGTARNLARRDRSARVR</sequence>
<comment type="caution">
    <text evidence="2">The sequence shown here is derived from an EMBL/GenBank/DDBJ whole genome shotgun (WGS) entry which is preliminary data.</text>
</comment>
<name>A6GBU6_9BACT</name>
<reference evidence="2 3" key="1">
    <citation type="submission" date="2007-06" db="EMBL/GenBank/DDBJ databases">
        <authorList>
            <person name="Shimkets L."/>
            <person name="Ferriera S."/>
            <person name="Johnson J."/>
            <person name="Kravitz S."/>
            <person name="Beeson K."/>
            <person name="Sutton G."/>
            <person name="Rogers Y.-H."/>
            <person name="Friedman R."/>
            <person name="Frazier M."/>
            <person name="Venter J.C."/>
        </authorList>
    </citation>
    <scope>NUCLEOTIDE SEQUENCE [LARGE SCALE GENOMIC DNA]</scope>
    <source>
        <strain evidence="2 3">SIR-1</strain>
    </source>
</reference>
<evidence type="ECO:0000313" key="3">
    <source>
        <dbReference type="Proteomes" id="UP000005801"/>
    </source>
</evidence>
<dbReference type="OrthoDB" id="279654at2"/>
<dbReference type="AlphaFoldDB" id="A6GBU6"/>
<dbReference type="eggNOG" id="ENOG5032WZ9">
    <property type="taxonomic scope" value="Bacteria"/>
</dbReference>
<accession>A6GBU6</accession>
<gene>
    <name evidence="2" type="ORF">PPSIR1_18157</name>
</gene>
<dbReference type="RefSeq" id="WP_006974187.1">
    <property type="nucleotide sequence ID" value="NZ_ABCS01000061.1"/>
</dbReference>
<dbReference type="EMBL" id="ABCS01000061">
    <property type="protein sequence ID" value="EDM76619.1"/>
    <property type="molecule type" value="Genomic_DNA"/>
</dbReference>